<dbReference type="Pfam" id="PF00691">
    <property type="entry name" value="OmpA"/>
    <property type="match status" value="1"/>
</dbReference>
<dbReference type="RefSeq" id="WP_064461385.1">
    <property type="nucleotide sequence ID" value="NZ_CP012505.1"/>
</dbReference>
<evidence type="ECO:0000256" key="4">
    <source>
        <dbReference type="PROSITE-ProRule" id="PRU00473"/>
    </source>
</evidence>
<dbReference type="GO" id="GO:0009279">
    <property type="term" value="C:cell outer membrane"/>
    <property type="evidence" value="ECO:0007669"/>
    <property type="project" value="UniProtKB-SubCell"/>
</dbReference>
<evidence type="ECO:0000313" key="7">
    <source>
        <dbReference type="Proteomes" id="UP000242800"/>
    </source>
</evidence>
<dbReference type="KEGG" id="fper:ACH24_04880"/>
<dbReference type="PROSITE" id="PS51257">
    <property type="entry name" value="PROKAR_LIPOPROTEIN"/>
    <property type="match status" value="1"/>
</dbReference>
<dbReference type="PANTHER" id="PTHR30329:SF21">
    <property type="entry name" value="LIPOPROTEIN YIAD-RELATED"/>
    <property type="match status" value="1"/>
</dbReference>
<dbReference type="SUPFAM" id="SSF103088">
    <property type="entry name" value="OmpA-like"/>
    <property type="match status" value="1"/>
</dbReference>
<evidence type="ECO:0000256" key="1">
    <source>
        <dbReference type="ARBA" id="ARBA00004442"/>
    </source>
</evidence>
<accession>A0AAC8ZMZ6</accession>
<keyword evidence="2 4" id="KW-0472">Membrane</keyword>
<dbReference type="PROSITE" id="PS51123">
    <property type="entry name" value="OMPA_2"/>
    <property type="match status" value="1"/>
</dbReference>
<dbReference type="PRINTS" id="PR01021">
    <property type="entry name" value="OMPADOMAIN"/>
</dbReference>
<dbReference type="PANTHER" id="PTHR30329">
    <property type="entry name" value="STATOR ELEMENT OF FLAGELLAR MOTOR COMPLEX"/>
    <property type="match status" value="1"/>
</dbReference>
<dbReference type="InterPro" id="IPR006665">
    <property type="entry name" value="OmpA-like"/>
</dbReference>
<dbReference type="InterPro" id="IPR036737">
    <property type="entry name" value="OmpA-like_sf"/>
</dbReference>
<name>A0AAC8ZMZ6_9GAMM</name>
<dbReference type="PROSITE" id="PS01068">
    <property type="entry name" value="OMPA_1"/>
    <property type="match status" value="1"/>
</dbReference>
<keyword evidence="7" id="KW-1185">Reference proteome</keyword>
<protein>
    <submittedName>
        <fullName evidence="6">Membrane protein</fullName>
    </submittedName>
</protein>
<evidence type="ECO:0000313" key="6">
    <source>
        <dbReference type="EMBL" id="ALB01966.1"/>
    </source>
</evidence>
<organism evidence="6 7">
    <name type="scientific">Francisella persica ATCC VR-331</name>
    <dbReference type="NCBI Taxonomy" id="1086726"/>
    <lineage>
        <taxon>Bacteria</taxon>
        <taxon>Pseudomonadati</taxon>
        <taxon>Pseudomonadota</taxon>
        <taxon>Gammaproteobacteria</taxon>
        <taxon>Thiotrichales</taxon>
        <taxon>Francisellaceae</taxon>
        <taxon>Francisella</taxon>
    </lineage>
</organism>
<dbReference type="Gene3D" id="3.30.1330.60">
    <property type="entry name" value="OmpA-like domain"/>
    <property type="match status" value="1"/>
</dbReference>
<evidence type="ECO:0000256" key="3">
    <source>
        <dbReference type="ARBA" id="ARBA00023237"/>
    </source>
</evidence>
<feature type="domain" description="OmpA-like" evidence="5">
    <location>
        <begin position="65"/>
        <end position="201"/>
    </location>
</feature>
<dbReference type="InterPro" id="IPR006664">
    <property type="entry name" value="OMP_bac"/>
</dbReference>
<keyword evidence="3" id="KW-0998">Cell outer membrane</keyword>
<dbReference type="EMBL" id="CP012505">
    <property type="protein sequence ID" value="ALB01966.1"/>
    <property type="molecule type" value="Genomic_DNA"/>
</dbReference>
<evidence type="ECO:0000256" key="2">
    <source>
        <dbReference type="ARBA" id="ARBA00023136"/>
    </source>
</evidence>
<comment type="subcellular location">
    <subcellularLocation>
        <location evidence="1">Cell outer membrane</location>
    </subcellularLocation>
</comment>
<dbReference type="InterPro" id="IPR006690">
    <property type="entry name" value="OMPA-like_CS"/>
</dbReference>
<dbReference type="CDD" id="cd07185">
    <property type="entry name" value="OmpA_C-like"/>
    <property type="match status" value="1"/>
</dbReference>
<gene>
    <name evidence="6" type="ORF">ACH24_04880</name>
</gene>
<reference evidence="6 7" key="1">
    <citation type="journal article" date="2016" name="Int. J. Syst. Evol. Microbiol.">
        <title>Reclassification of Wolbachia persica as Francisella persica comb. nov. and emended description of the family Francisellaceae.</title>
        <authorList>
            <person name="Larson M.A."/>
            <person name="Nalbantoglu U."/>
            <person name="Sayood K."/>
            <person name="Zentz E.B."/>
            <person name="Cer R.Z."/>
            <person name="Iwen P.C."/>
            <person name="Francesconi S.C."/>
            <person name="Bishop-Lilly K.A."/>
            <person name="Mokashi V.P."/>
            <person name="Sjostedt A."/>
            <person name="Hinrichs S.H."/>
        </authorList>
    </citation>
    <scope>NUCLEOTIDE SEQUENCE [LARGE SCALE GENOMIC DNA]</scope>
    <source>
        <strain evidence="6 7">FSC845</strain>
    </source>
</reference>
<evidence type="ECO:0000259" key="5">
    <source>
        <dbReference type="PROSITE" id="PS51123"/>
    </source>
</evidence>
<dbReference type="InterPro" id="IPR050330">
    <property type="entry name" value="Bact_OuterMem_StrucFunc"/>
</dbReference>
<proteinExistence type="predicted"/>
<sequence>MMKKNIMNLAVIGSMLILTSCFSMRPDSDLIKGKYSGVDSSQALEISSQIYGSDKMSSDQVEQMKKELMNINCRSVYFGFDSYNVTDDAKECLNKTADYLIAHPDQPIKLSGNTDPRGSEKYNFNLGQKRAEAVYNYLLDKNVNKDQICVVSYGKLKLAAEPTQFYDEFCKDGVNDSCMYKASEKAFYLDRRTEIDFGAKCDESNYQIKH</sequence>
<dbReference type="Proteomes" id="UP000242800">
    <property type="component" value="Chromosome"/>
</dbReference>
<dbReference type="AlphaFoldDB" id="A0AAC8ZMZ6"/>